<dbReference type="AlphaFoldDB" id="A0A9N7UF29"/>
<dbReference type="Proteomes" id="UP001153269">
    <property type="component" value="Unassembled WGS sequence"/>
</dbReference>
<proteinExistence type="predicted"/>
<gene>
    <name evidence="1" type="ORF">PLEPLA_LOCUS17016</name>
</gene>
<reference evidence="1" key="1">
    <citation type="submission" date="2020-03" db="EMBL/GenBank/DDBJ databases">
        <authorList>
            <person name="Weist P."/>
        </authorList>
    </citation>
    <scope>NUCLEOTIDE SEQUENCE</scope>
</reference>
<dbReference type="EMBL" id="CADEAL010001112">
    <property type="protein sequence ID" value="CAB1429041.1"/>
    <property type="molecule type" value="Genomic_DNA"/>
</dbReference>
<protein>
    <submittedName>
        <fullName evidence="1">Uncharacterized protein</fullName>
    </submittedName>
</protein>
<evidence type="ECO:0000313" key="2">
    <source>
        <dbReference type="Proteomes" id="UP001153269"/>
    </source>
</evidence>
<keyword evidence="2" id="KW-1185">Reference proteome</keyword>
<accession>A0A9N7UF29</accession>
<evidence type="ECO:0000313" key="1">
    <source>
        <dbReference type="EMBL" id="CAB1429041.1"/>
    </source>
</evidence>
<sequence>MATKARWMGALDVPSYLCPSPSLPPLYPHPLPPFFVHKWCVHILGKKPNLPASELRPLALGFYPRSLKFAGGVRTIIPLGARIEGHVLSGISREQESNECEGPVDRGAFN</sequence>
<organism evidence="1 2">
    <name type="scientific">Pleuronectes platessa</name>
    <name type="common">European plaice</name>
    <dbReference type="NCBI Taxonomy" id="8262"/>
    <lineage>
        <taxon>Eukaryota</taxon>
        <taxon>Metazoa</taxon>
        <taxon>Chordata</taxon>
        <taxon>Craniata</taxon>
        <taxon>Vertebrata</taxon>
        <taxon>Euteleostomi</taxon>
        <taxon>Actinopterygii</taxon>
        <taxon>Neopterygii</taxon>
        <taxon>Teleostei</taxon>
        <taxon>Neoteleostei</taxon>
        <taxon>Acanthomorphata</taxon>
        <taxon>Carangaria</taxon>
        <taxon>Pleuronectiformes</taxon>
        <taxon>Pleuronectoidei</taxon>
        <taxon>Pleuronectidae</taxon>
        <taxon>Pleuronectes</taxon>
    </lineage>
</organism>
<name>A0A9N7UF29_PLEPL</name>
<comment type="caution">
    <text evidence="1">The sequence shown here is derived from an EMBL/GenBank/DDBJ whole genome shotgun (WGS) entry which is preliminary data.</text>
</comment>